<dbReference type="PANTHER" id="PTHR11614">
    <property type="entry name" value="PHOSPHOLIPASE-RELATED"/>
    <property type="match status" value="1"/>
</dbReference>
<name>Q1YM18_AURMS</name>
<protein>
    <recommendedName>
        <fullName evidence="1">Serine aminopeptidase S33 domain-containing protein</fullName>
    </recommendedName>
</protein>
<sequence length="319" mass="33608">MFDGSYTLDTKTGAALHVHHARATGPARAIVLVHHGLAEHAGRYGDLAAALAAKGCHVFAHDHRGHGSTTAADAPLRRFARRNGAEKVLTDCRAVHLDATARHPGLPVIVFGHSMGGLIALNYAERHGRELAGVAVWNANFTAGLEERVGRLALKVEKALKGSDVPSGILQRATFEAWGKAISPRRTMQDWLSHDPAAVDAFIADPLCGFAPTLSMMEDVMALIFQGGSEAGLAMLPAELPVHCLGGTADPATDKGEAVTVLAGRLRLAGVRDVTLQIVEGARHETLNEVPVYRAPAMAGLFGWLDRIVPAGGAAPRPG</sequence>
<reference evidence="2 3" key="1">
    <citation type="journal article" date="2008" name="Appl. Environ. Microbiol.">
        <title>Genomic insights into Mn(II) oxidation by the marine alphaproteobacterium Aurantimonas sp. strain SI85-9A1.</title>
        <authorList>
            <person name="Dick G.J."/>
            <person name="Podell S."/>
            <person name="Johnson H.A."/>
            <person name="Rivera-Espinoza Y."/>
            <person name="Bernier-Latmani R."/>
            <person name="McCarthy J.K."/>
            <person name="Torpey J.W."/>
            <person name="Clement B.G."/>
            <person name="Gaasterland T."/>
            <person name="Tebo B.M."/>
        </authorList>
    </citation>
    <scope>NUCLEOTIDE SEQUENCE [LARGE SCALE GENOMIC DNA]</scope>
    <source>
        <strain evidence="2 3">SI85-9A1</strain>
    </source>
</reference>
<dbReference type="Gene3D" id="3.40.50.1820">
    <property type="entry name" value="alpha/beta hydrolase"/>
    <property type="match status" value="1"/>
</dbReference>
<dbReference type="EMBL" id="AAPJ01000001">
    <property type="protein sequence ID" value="EAS51563.1"/>
    <property type="molecule type" value="Genomic_DNA"/>
</dbReference>
<organism evidence="2 3">
    <name type="scientific">Aurantimonas manganoxydans (strain ATCC BAA-1229 / DSM 21871 / SI85-9A1)</name>
    <dbReference type="NCBI Taxonomy" id="287752"/>
    <lineage>
        <taxon>Bacteria</taxon>
        <taxon>Pseudomonadati</taxon>
        <taxon>Pseudomonadota</taxon>
        <taxon>Alphaproteobacteria</taxon>
        <taxon>Hyphomicrobiales</taxon>
        <taxon>Aurantimonadaceae</taxon>
        <taxon>Aurantimonas</taxon>
    </lineage>
</organism>
<dbReference type="InterPro" id="IPR022742">
    <property type="entry name" value="Hydrolase_4"/>
</dbReference>
<dbReference type="HOGENOM" id="CLU_026209_1_0_5"/>
<feature type="domain" description="Serine aminopeptidase S33" evidence="1">
    <location>
        <begin position="26"/>
        <end position="289"/>
    </location>
</feature>
<dbReference type="BioCyc" id="AURANTIMONAS:SI859A1_02379-MONOMER"/>
<proteinExistence type="predicted"/>
<accession>Q1YM18</accession>
<comment type="caution">
    <text evidence="2">The sequence shown here is derived from an EMBL/GenBank/DDBJ whole genome shotgun (WGS) entry which is preliminary data.</text>
</comment>
<dbReference type="AlphaFoldDB" id="Q1YM18"/>
<dbReference type="InterPro" id="IPR051044">
    <property type="entry name" value="MAG_DAG_Lipase"/>
</dbReference>
<evidence type="ECO:0000313" key="2">
    <source>
        <dbReference type="EMBL" id="EAS51563.1"/>
    </source>
</evidence>
<gene>
    <name evidence="2" type="ORF">SI859A1_02379</name>
</gene>
<dbReference type="RefSeq" id="WP_009210201.1">
    <property type="nucleotide sequence ID" value="NZ_BBWP01000001.1"/>
</dbReference>
<dbReference type="Proteomes" id="UP000000321">
    <property type="component" value="Unassembled WGS sequence"/>
</dbReference>
<keyword evidence="3" id="KW-1185">Reference proteome</keyword>
<evidence type="ECO:0000313" key="3">
    <source>
        <dbReference type="Proteomes" id="UP000000321"/>
    </source>
</evidence>
<dbReference type="OrthoDB" id="9806902at2"/>
<dbReference type="InterPro" id="IPR029058">
    <property type="entry name" value="AB_hydrolase_fold"/>
</dbReference>
<dbReference type="Pfam" id="PF12146">
    <property type="entry name" value="Hydrolase_4"/>
    <property type="match status" value="1"/>
</dbReference>
<dbReference type="ESTHER" id="mobas-q1ym18">
    <property type="family name" value="Monoglyceridelipase_lysophospholip"/>
</dbReference>
<evidence type="ECO:0000259" key="1">
    <source>
        <dbReference type="Pfam" id="PF12146"/>
    </source>
</evidence>
<dbReference type="SUPFAM" id="SSF53474">
    <property type="entry name" value="alpha/beta-Hydrolases"/>
    <property type="match status" value="1"/>
</dbReference>